<dbReference type="Pfam" id="PF07043">
    <property type="entry name" value="DUF1328"/>
    <property type="match status" value="1"/>
</dbReference>
<keyword evidence="7" id="KW-1185">Reference proteome</keyword>
<keyword evidence="2 5" id="KW-0812">Transmembrane</keyword>
<evidence type="ECO:0000256" key="5">
    <source>
        <dbReference type="SAM" id="Phobius"/>
    </source>
</evidence>
<evidence type="ECO:0000313" key="7">
    <source>
        <dbReference type="Proteomes" id="UP000503447"/>
    </source>
</evidence>
<sequence>MASWAIMFFVVALIAALFGFGGIAGDAAWIGQVLLFVFLVLAVISLISGRRRTTDI</sequence>
<dbReference type="NCBIfam" id="NF010226">
    <property type="entry name" value="PRK13682.1-1"/>
    <property type="match status" value="1"/>
</dbReference>
<dbReference type="GO" id="GO:0005886">
    <property type="term" value="C:plasma membrane"/>
    <property type="evidence" value="ECO:0007669"/>
    <property type="project" value="InterPro"/>
</dbReference>
<feature type="transmembrane region" description="Helical" evidence="5">
    <location>
        <begin position="5"/>
        <end position="23"/>
    </location>
</feature>
<dbReference type="InterPro" id="IPR009760">
    <property type="entry name" value="DUF1328"/>
</dbReference>
<name>A0A6M5Z2R1_9BACT</name>
<organism evidence="6 7">
    <name type="scientific">Frigoriglobus tundricola</name>
    <dbReference type="NCBI Taxonomy" id="2774151"/>
    <lineage>
        <taxon>Bacteria</taxon>
        <taxon>Pseudomonadati</taxon>
        <taxon>Planctomycetota</taxon>
        <taxon>Planctomycetia</taxon>
        <taxon>Gemmatales</taxon>
        <taxon>Gemmataceae</taxon>
        <taxon>Frigoriglobus</taxon>
    </lineage>
</organism>
<gene>
    <name evidence="6" type="ORF">FTUN_8159</name>
</gene>
<reference evidence="7" key="1">
    <citation type="submission" date="2020-05" db="EMBL/GenBank/DDBJ databases">
        <title>Frigoriglobus tundricola gen. nov., sp. nov., a psychrotolerant cellulolytic planctomycete of the family Gemmataceae with two divergent copies of 16S rRNA gene.</title>
        <authorList>
            <person name="Kulichevskaya I.S."/>
            <person name="Ivanova A.A."/>
            <person name="Naumoff D.G."/>
            <person name="Beletsky A.V."/>
            <person name="Rijpstra W.I.C."/>
            <person name="Sinninghe Damste J.S."/>
            <person name="Mardanov A.V."/>
            <person name="Ravin N.V."/>
            <person name="Dedysh S.N."/>
        </authorList>
    </citation>
    <scope>NUCLEOTIDE SEQUENCE [LARGE SCALE GENOMIC DNA]</scope>
    <source>
        <strain evidence="7">PL17</strain>
    </source>
</reference>
<keyword evidence="1" id="KW-1003">Cell membrane</keyword>
<proteinExistence type="inferred from homology"/>
<protein>
    <submittedName>
        <fullName evidence="6">Uncharacterized protein</fullName>
    </submittedName>
</protein>
<dbReference type="Proteomes" id="UP000503447">
    <property type="component" value="Chromosome"/>
</dbReference>
<dbReference type="RefSeq" id="WP_171475258.1">
    <property type="nucleotide sequence ID" value="NZ_CP053452.2"/>
</dbReference>
<dbReference type="NCBIfam" id="NF010229">
    <property type="entry name" value="PRK13682.1-4"/>
    <property type="match status" value="1"/>
</dbReference>
<dbReference type="KEGG" id="ftj:FTUN_8159"/>
<evidence type="ECO:0000256" key="1">
    <source>
        <dbReference type="ARBA" id="ARBA00022475"/>
    </source>
</evidence>
<dbReference type="PIRSF" id="PIRSF036466">
    <property type="entry name" value="UCP036466"/>
    <property type="match status" value="1"/>
</dbReference>
<dbReference type="AlphaFoldDB" id="A0A6M5Z2R1"/>
<keyword evidence="4 5" id="KW-0472">Membrane</keyword>
<evidence type="ECO:0000313" key="6">
    <source>
        <dbReference type="EMBL" id="QJX00529.1"/>
    </source>
</evidence>
<accession>A0A6M5Z2R1</accession>
<evidence type="ECO:0000256" key="3">
    <source>
        <dbReference type="ARBA" id="ARBA00022989"/>
    </source>
</evidence>
<feature type="transmembrane region" description="Helical" evidence="5">
    <location>
        <begin position="29"/>
        <end position="47"/>
    </location>
</feature>
<keyword evidence="3 5" id="KW-1133">Transmembrane helix</keyword>
<evidence type="ECO:0000256" key="2">
    <source>
        <dbReference type="ARBA" id="ARBA00022692"/>
    </source>
</evidence>
<dbReference type="EMBL" id="CP053452">
    <property type="protein sequence ID" value="QJX00529.1"/>
    <property type="molecule type" value="Genomic_DNA"/>
</dbReference>
<dbReference type="HAMAP" id="MF_01361">
    <property type="entry name" value="UPF0391"/>
    <property type="match status" value="1"/>
</dbReference>
<evidence type="ECO:0000256" key="4">
    <source>
        <dbReference type="ARBA" id="ARBA00023136"/>
    </source>
</evidence>